<feature type="transmembrane region" description="Helical" evidence="2">
    <location>
        <begin position="114"/>
        <end position="135"/>
    </location>
</feature>
<gene>
    <name evidence="3" type="ORF">S58_64960</name>
</gene>
<dbReference type="eggNOG" id="COG0421">
    <property type="taxonomic scope" value="Bacteria"/>
</dbReference>
<feature type="transmembrane region" description="Helical" evidence="2">
    <location>
        <begin position="82"/>
        <end position="102"/>
    </location>
</feature>
<feature type="transmembrane region" description="Helical" evidence="2">
    <location>
        <begin position="453"/>
        <end position="472"/>
    </location>
</feature>
<dbReference type="eggNOG" id="COG4262">
    <property type="taxonomic scope" value="Bacteria"/>
</dbReference>
<proteinExistence type="predicted"/>
<dbReference type="STRING" id="1245469.S58_64960"/>
<feature type="transmembrane region" description="Helical" evidence="2">
    <location>
        <begin position="147"/>
        <end position="167"/>
    </location>
</feature>
<evidence type="ECO:0000256" key="1">
    <source>
        <dbReference type="ARBA" id="ARBA00023115"/>
    </source>
</evidence>
<feature type="transmembrane region" description="Helical" evidence="2">
    <location>
        <begin position="187"/>
        <end position="213"/>
    </location>
</feature>
<feature type="transmembrane region" description="Helical" evidence="2">
    <location>
        <begin position="398"/>
        <end position="417"/>
    </location>
</feature>
<dbReference type="PATRIC" id="fig|1245469.3.peg.6639"/>
<keyword evidence="2" id="KW-0472">Membrane</keyword>
<feature type="transmembrane region" description="Helical" evidence="2">
    <location>
        <begin position="479"/>
        <end position="496"/>
    </location>
</feature>
<feature type="transmembrane region" description="Helical" evidence="2">
    <location>
        <begin position="225"/>
        <end position="250"/>
    </location>
</feature>
<dbReference type="Proteomes" id="UP000011841">
    <property type="component" value="Chromosome"/>
</dbReference>
<evidence type="ECO:0000313" key="3">
    <source>
        <dbReference type="EMBL" id="BAM92469.1"/>
    </source>
</evidence>
<evidence type="ECO:0000313" key="4">
    <source>
        <dbReference type="Proteomes" id="UP000011841"/>
    </source>
</evidence>
<dbReference type="Pfam" id="PF01564">
    <property type="entry name" value="Spermine_synth"/>
    <property type="match status" value="1"/>
</dbReference>
<feature type="transmembrane region" description="Helical" evidence="2">
    <location>
        <begin position="297"/>
        <end position="322"/>
    </location>
</feature>
<dbReference type="CDD" id="cd02440">
    <property type="entry name" value="AdoMet_MTases"/>
    <property type="match status" value="1"/>
</dbReference>
<name>M4ZFC4_9BRAD</name>
<keyword evidence="4" id="KW-1185">Reference proteome</keyword>
<keyword evidence="1" id="KW-0620">Polyamine biosynthesis</keyword>
<feature type="transmembrane region" description="Helical" evidence="2">
    <location>
        <begin position="328"/>
        <end position="350"/>
    </location>
</feature>
<dbReference type="PANTHER" id="PTHR43317:SF1">
    <property type="entry name" value="THERMOSPERMINE SYNTHASE ACAULIS5"/>
    <property type="match status" value="1"/>
</dbReference>
<dbReference type="HOGENOM" id="CLU_010122_1_0_5"/>
<feature type="transmembrane region" description="Helical" evidence="2">
    <location>
        <begin position="256"/>
        <end position="276"/>
    </location>
</feature>
<feature type="transmembrane region" description="Helical" evidence="2">
    <location>
        <begin position="429"/>
        <end position="447"/>
    </location>
</feature>
<evidence type="ECO:0000256" key="2">
    <source>
        <dbReference type="SAM" id="Phobius"/>
    </source>
</evidence>
<keyword evidence="2" id="KW-1133">Transmembrane helix</keyword>
<dbReference type="Gene3D" id="3.40.50.150">
    <property type="entry name" value="Vaccinia Virus protein VP39"/>
    <property type="match status" value="1"/>
</dbReference>
<keyword evidence="2" id="KW-0812">Transmembrane</keyword>
<feature type="transmembrane region" description="Helical" evidence="2">
    <location>
        <begin position="362"/>
        <end position="386"/>
    </location>
</feature>
<dbReference type="GO" id="GO:0006596">
    <property type="term" value="P:polyamine biosynthetic process"/>
    <property type="evidence" value="ECO:0007669"/>
    <property type="project" value="UniProtKB-KW"/>
</dbReference>
<dbReference type="EMBL" id="AP012603">
    <property type="protein sequence ID" value="BAM92469.1"/>
    <property type="molecule type" value="Genomic_DNA"/>
</dbReference>
<dbReference type="AlphaFoldDB" id="M4ZFC4"/>
<organism evidence="3 4">
    <name type="scientific">Bradyrhizobium oligotrophicum S58</name>
    <dbReference type="NCBI Taxonomy" id="1245469"/>
    <lineage>
        <taxon>Bacteria</taxon>
        <taxon>Pseudomonadati</taxon>
        <taxon>Pseudomonadota</taxon>
        <taxon>Alphaproteobacteria</taxon>
        <taxon>Hyphomicrobiales</taxon>
        <taxon>Nitrobacteraceae</taxon>
        <taxon>Bradyrhizobium</taxon>
    </lineage>
</organism>
<accession>M4ZFC4</accession>
<protein>
    <submittedName>
        <fullName evidence="3">Putative Spermine/spermidine synthase family protein</fullName>
    </submittedName>
</protein>
<dbReference type="KEGG" id="aol:S58_64960"/>
<dbReference type="InterPro" id="IPR029063">
    <property type="entry name" value="SAM-dependent_MTases_sf"/>
</dbReference>
<sequence>MRCGGPDIHSCQTTVTKREQKETVPAQAIAQASSEDLPVNREYQALTKARHADSREADLTAKKQGLWSPGTGALAGPTADLWALKLLIAASGLAGLGYEIVWTRQLALALGTEMMAVLGAIAGFFGGLALGAFVLDGRIRRAANPHHIYAVLEVVIGGWGLCAIWLLPASARALAPLLGIAPSPVLLWSASFLLPTLVLLPATVAMGGTLTALERMMSAARGPHPVSAGVYGANTAGAVAGTLLATFILIPAFGLSTTLLCLAAVNAGCALAALRLGRSLQVEARERDERRHAVADFRLTGTLFATGLLGIAFEVLVVRLAAQMMQDTVYSFACLLAAYLLGTAMGGMIWQRVGPIVALGRTGLISSTALVCLGTALTTPLLTGFADRAASFGVAGELGIALVLFLLPSMAMGALFGQLMQDVRDIKGSVGWAVGINSLGAAIAPLVAAQLLIPAFGSWKALVLVALGYLVLLQPHRAALRWAAVPALLGTAMLWLPAPDLIKLPPGGKLLALREGPMVTASVVDDASGTRYLEVNGHFRMGGTSSVRSDFRQAMLPLLLHPAPRNALFLGVGTGATVLGAAQMPNLDVQAVELSPEVVALLPWFDHPASKQDRPPIAIADARRFIVADERRYDVIVADLFHPALDGSGALYTVEHFEAVKRRLATEGVFCQWLPLYQLDAPSLRAIVRSFLAIFPEGSAWLNHYSVRTPMLALIGSRAPRPVDPESLAARFSEGTLRPLIQPLGFDQPIDLLGQYVAGAKALASFAGPGPRNTDDFPFVTFDARSNVHALSAPPWQLLSTVITEAKTDAAELLSPSRRGPWDHRLDAYWRARNRFIQAGAALTGEPRGAALIAVAAPGLLASIHASAEFEPAYAPLMSMASALLASDRQAAERLLQAIDEAAPSRHDARDLLSREFVR</sequence>
<reference evidence="3 4" key="1">
    <citation type="journal article" date="2013" name="Appl. Environ. Microbiol.">
        <title>Genome analysis suggests that the soil oligotrophic bacterium Agromonas oligotrophica (Bradyrhizobium oligotrophicum) is a nitrogen-fixing symbiont of Aeschynomene indica.</title>
        <authorList>
            <person name="Okubo T."/>
            <person name="Fukushima S."/>
            <person name="Itakura M."/>
            <person name="Oshima K."/>
            <person name="Longtonglang A."/>
            <person name="Teaumroong N."/>
            <person name="Mitsui H."/>
            <person name="Hattori M."/>
            <person name="Hattori R."/>
            <person name="Hattori T."/>
            <person name="Minamisawa K."/>
        </authorList>
    </citation>
    <scope>NUCLEOTIDE SEQUENCE [LARGE SCALE GENOMIC DNA]</scope>
    <source>
        <strain evidence="3 4">S58</strain>
    </source>
</reference>
<dbReference type="SUPFAM" id="SSF53335">
    <property type="entry name" value="S-adenosyl-L-methionine-dependent methyltransferases"/>
    <property type="match status" value="1"/>
</dbReference>
<dbReference type="PANTHER" id="PTHR43317">
    <property type="entry name" value="THERMOSPERMINE SYNTHASE ACAULIS5"/>
    <property type="match status" value="1"/>
</dbReference>